<dbReference type="InterPro" id="IPR000644">
    <property type="entry name" value="CBS_dom"/>
</dbReference>
<feature type="domain" description="CBS" evidence="4">
    <location>
        <begin position="7"/>
        <end position="63"/>
    </location>
</feature>
<keyword evidence="6" id="KW-1185">Reference proteome</keyword>
<dbReference type="SUPFAM" id="SSF54631">
    <property type="entry name" value="CBS-domain pair"/>
    <property type="match status" value="1"/>
</dbReference>
<dbReference type="InterPro" id="IPR046342">
    <property type="entry name" value="CBS_dom_sf"/>
</dbReference>
<feature type="compositionally biased region" description="Basic and acidic residues" evidence="3">
    <location>
        <begin position="109"/>
        <end position="129"/>
    </location>
</feature>
<evidence type="ECO:0000256" key="1">
    <source>
        <dbReference type="ARBA" id="ARBA00023122"/>
    </source>
</evidence>
<evidence type="ECO:0000256" key="2">
    <source>
        <dbReference type="PROSITE-ProRule" id="PRU00703"/>
    </source>
</evidence>
<evidence type="ECO:0000313" key="6">
    <source>
        <dbReference type="Proteomes" id="UP001589532"/>
    </source>
</evidence>
<dbReference type="SMART" id="SM00116">
    <property type="entry name" value="CBS"/>
    <property type="match status" value="1"/>
</dbReference>
<dbReference type="InterPro" id="IPR051257">
    <property type="entry name" value="Diverse_CBS-Domain"/>
</dbReference>
<dbReference type="RefSeq" id="WP_344998870.1">
    <property type="nucleotide sequence ID" value="NZ_BAAAXV010000009.1"/>
</dbReference>
<organism evidence="5 6">
    <name type="scientific">Nonomuraea helvata</name>
    <dbReference type="NCBI Taxonomy" id="37484"/>
    <lineage>
        <taxon>Bacteria</taxon>
        <taxon>Bacillati</taxon>
        <taxon>Actinomycetota</taxon>
        <taxon>Actinomycetes</taxon>
        <taxon>Streptosporangiales</taxon>
        <taxon>Streptosporangiaceae</taxon>
        <taxon>Nonomuraea</taxon>
    </lineage>
</organism>
<accession>A0ABV5SB90</accession>
<dbReference type="Proteomes" id="UP001589532">
    <property type="component" value="Unassembled WGS sequence"/>
</dbReference>
<dbReference type="PANTHER" id="PTHR43080">
    <property type="entry name" value="CBS DOMAIN-CONTAINING PROTEIN CBSX3, MITOCHONDRIAL"/>
    <property type="match status" value="1"/>
</dbReference>
<keyword evidence="1 2" id="KW-0129">CBS domain</keyword>
<gene>
    <name evidence="5" type="ORF">ACFFSA_38360</name>
</gene>
<reference evidence="5 6" key="1">
    <citation type="submission" date="2024-09" db="EMBL/GenBank/DDBJ databases">
        <authorList>
            <person name="Sun Q."/>
            <person name="Mori K."/>
        </authorList>
    </citation>
    <scope>NUCLEOTIDE SEQUENCE [LARGE SCALE GENOMIC DNA]</scope>
    <source>
        <strain evidence="5 6">JCM 3143</strain>
    </source>
</reference>
<proteinExistence type="predicted"/>
<dbReference type="EMBL" id="JBHMBW010000051">
    <property type="protein sequence ID" value="MFB9628972.1"/>
    <property type="molecule type" value="Genomic_DNA"/>
</dbReference>
<dbReference type="Gene3D" id="3.10.580.10">
    <property type="entry name" value="CBS-domain"/>
    <property type="match status" value="1"/>
</dbReference>
<protein>
    <submittedName>
        <fullName evidence="5">HPP family protein</fullName>
    </submittedName>
</protein>
<name>A0ABV5SB90_9ACTN</name>
<dbReference type="PANTHER" id="PTHR43080:SF2">
    <property type="entry name" value="CBS DOMAIN-CONTAINING PROTEIN"/>
    <property type="match status" value="1"/>
</dbReference>
<evidence type="ECO:0000259" key="4">
    <source>
        <dbReference type="PROSITE" id="PS51371"/>
    </source>
</evidence>
<evidence type="ECO:0000256" key="3">
    <source>
        <dbReference type="SAM" id="MobiDB-lite"/>
    </source>
</evidence>
<feature type="region of interest" description="Disordered" evidence="3">
    <location>
        <begin position="60"/>
        <end position="139"/>
    </location>
</feature>
<comment type="caution">
    <text evidence="5">The sequence shown here is derived from an EMBL/GenBank/DDBJ whole genome shotgun (WGS) entry which is preliminary data.</text>
</comment>
<evidence type="ECO:0000313" key="5">
    <source>
        <dbReference type="EMBL" id="MFB9628972.1"/>
    </source>
</evidence>
<dbReference type="Pfam" id="PF00571">
    <property type="entry name" value="CBS"/>
    <property type="match status" value="1"/>
</dbReference>
<dbReference type="PROSITE" id="PS51371">
    <property type="entry name" value="CBS"/>
    <property type="match status" value="1"/>
</dbReference>
<sequence>MLVREVMSSPAVTVRSTDPVRRAIRILYSHNIAAAPVLDGSDRLVGVVSELDLLRGEFEPDPRATVRPMPPAHEPPCRVMEVMTPQVITVTDDRRQHRHRPHGAQARQEPARAPRQTDRRHGEPPRPDGDAGPIGRGPA</sequence>